<name>A0A7S8DII3_FUSCU</name>
<accession>A0A7S8DII3</accession>
<reference evidence="3" key="1">
    <citation type="submission" date="2020-11" db="EMBL/GenBank/DDBJ databases">
        <title>The chromosome-scale genome resource for two endophytic Fusarium species: F. culmorum and F. pseudograminearum.</title>
        <authorList>
            <person name="Yuan Z."/>
        </authorList>
    </citation>
    <scope>NUCLEOTIDE SEQUENCE</scope>
    <source>
        <strain evidence="3">Class2-1B</strain>
    </source>
</reference>
<evidence type="ECO:0000256" key="1">
    <source>
        <dbReference type="SAM" id="MobiDB-lite"/>
    </source>
</evidence>
<gene>
    <name evidence="3" type="ORF">HYE67_011340</name>
</gene>
<feature type="compositionally biased region" description="Basic and acidic residues" evidence="1">
    <location>
        <begin position="274"/>
        <end position="286"/>
    </location>
</feature>
<feature type="region of interest" description="Disordered" evidence="1">
    <location>
        <begin position="1"/>
        <end position="23"/>
    </location>
</feature>
<evidence type="ECO:0000313" key="3">
    <source>
        <dbReference type="EMBL" id="QPC69109.1"/>
    </source>
</evidence>
<proteinExistence type="predicted"/>
<evidence type="ECO:0000259" key="2">
    <source>
        <dbReference type="Pfam" id="PF24809"/>
    </source>
</evidence>
<feature type="compositionally biased region" description="Low complexity" evidence="1">
    <location>
        <begin position="1"/>
        <end position="21"/>
    </location>
</feature>
<dbReference type="InterPro" id="IPR056125">
    <property type="entry name" value="DUF7708"/>
</dbReference>
<feature type="compositionally biased region" description="Polar residues" evidence="1">
    <location>
        <begin position="287"/>
        <end position="298"/>
    </location>
</feature>
<feature type="domain" description="DUF7708" evidence="2">
    <location>
        <begin position="156"/>
        <end position="252"/>
    </location>
</feature>
<dbReference type="Proteomes" id="UP000663297">
    <property type="component" value="Chromosome 4"/>
</dbReference>
<evidence type="ECO:0000313" key="4">
    <source>
        <dbReference type="Proteomes" id="UP000663297"/>
    </source>
</evidence>
<sequence length="318" mass="36791">MSSSISQTSPSTGGTQTRTGSDPVFDKAVTKFKKRLTKDQVAKFANCTVDDVRNQIIDIQNRHGSQRRLRNMERISKFVEGMVQLGTVVEVFLNLHNTVALIWVGGYPSPLESEDRDANSIEQGPIKFLLVVCISNDRQIHYLIFHSQTASTWIDTLDSLLDFYGQIGEVLPDLTRYQQIYKEYPSVHTHLEAYYCDILQFHSNALDVFARPGWKVLFHSAWKTFKTQFDPMLKSLERHRVMLSEEKLTAVMQETQKQGHSIQDKLQQLDRDLQERDKKDAERDLITRQSQIDQQYRSIESKIDAPNYHEDHEIASQK</sequence>
<feature type="compositionally biased region" description="Basic and acidic residues" evidence="1">
    <location>
        <begin position="299"/>
        <end position="318"/>
    </location>
</feature>
<protein>
    <recommendedName>
        <fullName evidence="2">DUF7708 domain-containing protein</fullName>
    </recommendedName>
</protein>
<dbReference type="AlphaFoldDB" id="A0A7S8DII3"/>
<organism evidence="3 4">
    <name type="scientific">Fusarium culmorum</name>
    <dbReference type="NCBI Taxonomy" id="5516"/>
    <lineage>
        <taxon>Eukaryota</taxon>
        <taxon>Fungi</taxon>
        <taxon>Dikarya</taxon>
        <taxon>Ascomycota</taxon>
        <taxon>Pezizomycotina</taxon>
        <taxon>Sordariomycetes</taxon>
        <taxon>Hypocreomycetidae</taxon>
        <taxon>Hypocreales</taxon>
        <taxon>Nectriaceae</taxon>
        <taxon>Fusarium</taxon>
    </lineage>
</organism>
<feature type="region of interest" description="Disordered" evidence="1">
    <location>
        <begin position="274"/>
        <end position="318"/>
    </location>
</feature>
<dbReference type="EMBL" id="CP064750">
    <property type="protein sequence ID" value="QPC69109.1"/>
    <property type="molecule type" value="Genomic_DNA"/>
</dbReference>
<dbReference type="Pfam" id="PF24809">
    <property type="entry name" value="DUF7708"/>
    <property type="match status" value="1"/>
</dbReference>